<evidence type="ECO:0000256" key="11">
    <source>
        <dbReference type="ARBA" id="ARBA00022842"/>
    </source>
</evidence>
<feature type="transmembrane region" description="Helical" evidence="19">
    <location>
        <begin position="38"/>
        <end position="58"/>
    </location>
</feature>
<evidence type="ECO:0000256" key="8">
    <source>
        <dbReference type="ARBA" id="ARBA00022573"/>
    </source>
</evidence>
<evidence type="ECO:0000256" key="6">
    <source>
        <dbReference type="ARBA" id="ARBA00015850"/>
    </source>
</evidence>
<comment type="similarity">
    <text evidence="4 19">Belongs to the CobS family.</text>
</comment>
<evidence type="ECO:0000256" key="5">
    <source>
        <dbReference type="ARBA" id="ARBA00013200"/>
    </source>
</evidence>
<feature type="transmembrane region" description="Helical" evidence="19">
    <location>
        <begin position="141"/>
        <end position="161"/>
    </location>
</feature>
<comment type="cofactor">
    <cofactor evidence="1 19">
        <name>Mg(2+)</name>
        <dbReference type="ChEBI" id="CHEBI:18420"/>
    </cofactor>
</comment>
<evidence type="ECO:0000256" key="15">
    <source>
        <dbReference type="ARBA" id="ARBA00032605"/>
    </source>
</evidence>
<accession>A0AAE3L554</accession>
<organism evidence="20 21">
    <name type="scientific">Methylohalomonas lacus</name>
    <dbReference type="NCBI Taxonomy" id="398773"/>
    <lineage>
        <taxon>Bacteria</taxon>
        <taxon>Pseudomonadati</taxon>
        <taxon>Pseudomonadota</taxon>
        <taxon>Gammaproteobacteria</taxon>
        <taxon>Methylohalomonadales</taxon>
        <taxon>Methylohalomonadaceae</taxon>
        <taxon>Methylohalomonas</taxon>
    </lineage>
</organism>
<evidence type="ECO:0000256" key="2">
    <source>
        <dbReference type="ARBA" id="ARBA00004651"/>
    </source>
</evidence>
<evidence type="ECO:0000256" key="9">
    <source>
        <dbReference type="ARBA" id="ARBA00022679"/>
    </source>
</evidence>
<evidence type="ECO:0000313" key="20">
    <source>
        <dbReference type="EMBL" id="MCS3902697.1"/>
    </source>
</evidence>
<protein>
    <recommendedName>
        <fullName evidence="6 19">Adenosylcobinamide-GDP ribazoletransferase</fullName>
        <ecNumber evidence="5 19">2.7.8.26</ecNumber>
    </recommendedName>
    <alternativeName>
        <fullName evidence="16 19">Cobalamin synthase</fullName>
    </alternativeName>
    <alternativeName>
        <fullName evidence="15 19">Cobalamin-5'-phosphate synthase</fullName>
    </alternativeName>
</protein>
<evidence type="ECO:0000256" key="18">
    <source>
        <dbReference type="ARBA" id="ARBA00049504"/>
    </source>
</evidence>
<evidence type="ECO:0000256" key="7">
    <source>
        <dbReference type="ARBA" id="ARBA00022475"/>
    </source>
</evidence>
<keyword evidence="13 19" id="KW-0472">Membrane</keyword>
<dbReference type="GO" id="GO:0005886">
    <property type="term" value="C:plasma membrane"/>
    <property type="evidence" value="ECO:0007669"/>
    <property type="project" value="UniProtKB-SubCell"/>
</dbReference>
<comment type="caution">
    <text evidence="20">The sequence shown here is derived from an EMBL/GenBank/DDBJ whole genome shotgun (WGS) entry which is preliminary data.</text>
</comment>
<dbReference type="PANTHER" id="PTHR34148">
    <property type="entry name" value="ADENOSYLCOBINAMIDE-GDP RIBAZOLETRANSFERASE"/>
    <property type="match status" value="1"/>
</dbReference>
<evidence type="ECO:0000256" key="10">
    <source>
        <dbReference type="ARBA" id="ARBA00022692"/>
    </source>
</evidence>
<name>A0AAE3L554_9GAMM</name>
<dbReference type="InterPro" id="IPR003805">
    <property type="entry name" value="CobS"/>
</dbReference>
<dbReference type="PANTHER" id="PTHR34148:SF1">
    <property type="entry name" value="ADENOSYLCOBINAMIDE-GDP RIBAZOLETRANSFERASE"/>
    <property type="match status" value="1"/>
</dbReference>
<evidence type="ECO:0000256" key="1">
    <source>
        <dbReference type="ARBA" id="ARBA00001946"/>
    </source>
</evidence>
<proteinExistence type="inferred from homology"/>
<feature type="transmembrane region" description="Helical" evidence="19">
    <location>
        <begin position="173"/>
        <end position="196"/>
    </location>
</feature>
<dbReference type="NCBIfam" id="TIGR00317">
    <property type="entry name" value="cobS"/>
    <property type="match status" value="1"/>
</dbReference>
<dbReference type="Proteomes" id="UP001204445">
    <property type="component" value="Unassembled WGS sequence"/>
</dbReference>
<evidence type="ECO:0000256" key="12">
    <source>
        <dbReference type="ARBA" id="ARBA00022989"/>
    </source>
</evidence>
<sequence>MRRVIVYLQPLLVALQFLTILPVRVNNADYSRALRQSLLYYPLVGVLLGALLAAVAWLGSGVAANLLAAMVLTVWVLLTGALHLDGLADTADAWVGGHGDRERTLAIMKDAASGPVAVSAVVLCLLWKYAGLGVLLAGSEWLLIVMLPVFARLAVMAAIVSAPYVRATGLGSVLASATPVWQVWLTLAASLLVLLALAPLPVLAASLVTAALTLLFIVLAKRRLGGMTGDVYGALIEIVEAAVILAFVLFI</sequence>
<keyword evidence="12 19" id="KW-1133">Transmembrane helix</keyword>
<keyword evidence="7 19" id="KW-1003">Cell membrane</keyword>
<evidence type="ECO:0000256" key="13">
    <source>
        <dbReference type="ARBA" id="ARBA00023136"/>
    </source>
</evidence>
<dbReference type="AlphaFoldDB" id="A0AAE3L554"/>
<dbReference type="EC" id="2.7.8.26" evidence="5 19"/>
<gene>
    <name evidence="19" type="primary">cobS</name>
    <name evidence="20" type="ORF">J2T55_000701</name>
</gene>
<dbReference type="RefSeq" id="WP_259054259.1">
    <property type="nucleotide sequence ID" value="NZ_JANUCT010000004.1"/>
</dbReference>
<feature type="transmembrane region" description="Helical" evidence="19">
    <location>
        <begin position="6"/>
        <end position="26"/>
    </location>
</feature>
<keyword evidence="21" id="KW-1185">Reference proteome</keyword>
<evidence type="ECO:0000256" key="14">
    <source>
        <dbReference type="ARBA" id="ARBA00025228"/>
    </source>
</evidence>
<reference evidence="20" key="1">
    <citation type="submission" date="2022-08" db="EMBL/GenBank/DDBJ databases">
        <title>Genomic Encyclopedia of Type Strains, Phase III (KMG-III): the genomes of soil and plant-associated and newly described type strains.</title>
        <authorList>
            <person name="Whitman W."/>
        </authorList>
    </citation>
    <scope>NUCLEOTIDE SEQUENCE</scope>
    <source>
        <strain evidence="20">HMT 1</strain>
    </source>
</reference>
<comment type="function">
    <text evidence="14 19">Joins adenosylcobinamide-GDP and alpha-ribazole to generate adenosylcobalamin (Ado-cobalamin). Also synthesizes adenosylcobalamin 5'-phosphate from adenosylcobinamide-GDP and alpha-ribazole 5'-phosphate.</text>
</comment>
<dbReference type="GO" id="GO:0051073">
    <property type="term" value="F:adenosylcobinamide-GDP ribazoletransferase activity"/>
    <property type="evidence" value="ECO:0007669"/>
    <property type="project" value="UniProtKB-UniRule"/>
</dbReference>
<evidence type="ECO:0000313" key="21">
    <source>
        <dbReference type="Proteomes" id="UP001204445"/>
    </source>
</evidence>
<evidence type="ECO:0000256" key="16">
    <source>
        <dbReference type="ARBA" id="ARBA00032853"/>
    </source>
</evidence>
<dbReference type="EMBL" id="JANUCT010000004">
    <property type="protein sequence ID" value="MCS3902697.1"/>
    <property type="molecule type" value="Genomic_DNA"/>
</dbReference>
<evidence type="ECO:0000256" key="3">
    <source>
        <dbReference type="ARBA" id="ARBA00004663"/>
    </source>
</evidence>
<comment type="pathway">
    <text evidence="3 19">Cofactor biosynthesis; adenosylcobalamin biosynthesis; adenosylcobalamin from cob(II)yrinate a,c-diamide: step 7/7.</text>
</comment>
<dbReference type="NCBIfam" id="NF001278">
    <property type="entry name" value="PRK00235.1-5"/>
    <property type="match status" value="1"/>
</dbReference>
<comment type="catalytic activity">
    <reaction evidence="18 19">
        <text>alpha-ribazole 5'-phosphate + adenosylcob(III)inamide-GDP = adenosylcob(III)alamin 5'-phosphate + GMP + H(+)</text>
        <dbReference type="Rhea" id="RHEA:23560"/>
        <dbReference type="ChEBI" id="CHEBI:15378"/>
        <dbReference type="ChEBI" id="CHEBI:57918"/>
        <dbReference type="ChEBI" id="CHEBI:58115"/>
        <dbReference type="ChEBI" id="CHEBI:60487"/>
        <dbReference type="ChEBI" id="CHEBI:60493"/>
        <dbReference type="EC" id="2.7.8.26"/>
    </reaction>
</comment>
<dbReference type="Pfam" id="PF02654">
    <property type="entry name" value="CobS"/>
    <property type="match status" value="1"/>
</dbReference>
<keyword evidence="9 19" id="KW-0808">Transferase</keyword>
<feature type="transmembrane region" description="Helical" evidence="19">
    <location>
        <begin position="64"/>
        <end position="84"/>
    </location>
</feature>
<evidence type="ECO:0000256" key="17">
    <source>
        <dbReference type="ARBA" id="ARBA00048623"/>
    </source>
</evidence>
<keyword evidence="11 19" id="KW-0460">Magnesium</keyword>
<comment type="subcellular location">
    <subcellularLocation>
        <location evidence="2 19">Cell membrane</location>
        <topology evidence="2 19">Multi-pass membrane protein</topology>
    </subcellularLocation>
</comment>
<evidence type="ECO:0000256" key="19">
    <source>
        <dbReference type="HAMAP-Rule" id="MF_00719"/>
    </source>
</evidence>
<evidence type="ECO:0000256" key="4">
    <source>
        <dbReference type="ARBA" id="ARBA00010561"/>
    </source>
</evidence>
<feature type="transmembrane region" description="Helical" evidence="19">
    <location>
        <begin position="231"/>
        <end position="250"/>
    </location>
</feature>
<comment type="catalytic activity">
    <reaction evidence="17 19">
        <text>alpha-ribazole + adenosylcob(III)inamide-GDP = adenosylcob(III)alamin + GMP + H(+)</text>
        <dbReference type="Rhea" id="RHEA:16049"/>
        <dbReference type="ChEBI" id="CHEBI:10329"/>
        <dbReference type="ChEBI" id="CHEBI:15378"/>
        <dbReference type="ChEBI" id="CHEBI:18408"/>
        <dbReference type="ChEBI" id="CHEBI:58115"/>
        <dbReference type="ChEBI" id="CHEBI:60487"/>
        <dbReference type="EC" id="2.7.8.26"/>
    </reaction>
</comment>
<keyword evidence="8 19" id="KW-0169">Cobalamin biosynthesis</keyword>
<dbReference type="GO" id="GO:0009236">
    <property type="term" value="P:cobalamin biosynthetic process"/>
    <property type="evidence" value="ECO:0007669"/>
    <property type="project" value="UniProtKB-UniRule"/>
</dbReference>
<dbReference type="HAMAP" id="MF_00719">
    <property type="entry name" value="CobS"/>
    <property type="match status" value="1"/>
</dbReference>
<feature type="transmembrane region" description="Helical" evidence="19">
    <location>
        <begin position="111"/>
        <end position="129"/>
    </location>
</feature>
<dbReference type="GO" id="GO:0008818">
    <property type="term" value="F:cobalamin 5'-phosphate synthase activity"/>
    <property type="evidence" value="ECO:0007669"/>
    <property type="project" value="UniProtKB-UniRule"/>
</dbReference>
<keyword evidence="10 19" id="KW-0812">Transmembrane</keyword>